<evidence type="ECO:0000256" key="1">
    <source>
        <dbReference type="ARBA" id="ARBA00004123"/>
    </source>
</evidence>
<protein>
    <recommendedName>
        <fullName evidence="7">Shelterin complex subunit TPP1/Est3 domain-containing protein</fullName>
    </recommendedName>
</protein>
<evidence type="ECO:0000256" key="2">
    <source>
        <dbReference type="ARBA" id="ARBA00004574"/>
    </source>
</evidence>
<dbReference type="Proteomes" id="UP000264800">
    <property type="component" value="Unplaced"/>
</dbReference>
<dbReference type="OMA" id="FDCLEEH"/>
<dbReference type="Ensembl" id="ENSKMAT00000013917.1">
    <property type="protein sequence ID" value="ENSKMAP00000013709.1"/>
    <property type="gene ID" value="ENSKMAG00000010229.1"/>
</dbReference>
<keyword evidence="9" id="KW-1185">Reference proteome</keyword>
<name>A0A3Q3AQF4_KRYMA</name>
<dbReference type="PANTHER" id="PTHR14487">
    <property type="entry name" value="ADRENOCORTICAL DYSPLASIA PROTEIN ACD"/>
    <property type="match status" value="1"/>
</dbReference>
<dbReference type="GO" id="GO:0070198">
    <property type="term" value="P:protein localization to chromosome, telomeric region"/>
    <property type="evidence" value="ECO:0007669"/>
    <property type="project" value="TreeGrafter"/>
</dbReference>
<dbReference type="STRING" id="37003.ENSKMAP00000013709"/>
<proteinExistence type="predicted"/>
<reference evidence="8" key="2">
    <citation type="submission" date="2025-09" db="UniProtKB">
        <authorList>
            <consortium name="Ensembl"/>
        </authorList>
    </citation>
    <scope>IDENTIFICATION</scope>
</reference>
<keyword evidence="4" id="KW-0779">Telomere</keyword>
<keyword evidence="3" id="KW-0158">Chromosome</keyword>
<dbReference type="GO" id="GO:0070187">
    <property type="term" value="C:shelterin complex"/>
    <property type="evidence" value="ECO:0007669"/>
    <property type="project" value="InterPro"/>
</dbReference>
<dbReference type="GO" id="GO:0032211">
    <property type="term" value="P:negative regulation of telomere maintenance via telomerase"/>
    <property type="evidence" value="ECO:0007669"/>
    <property type="project" value="TreeGrafter"/>
</dbReference>
<evidence type="ECO:0000259" key="7">
    <source>
        <dbReference type="Pfam" id="PF10341"/>
    </source>
</evidence>
<dbReference type="GO" id="GO:0042162">
    <property type="term" value="F:telomeric DNA binding"/>
    <property type="evidence" value="ECO:0007669"/>
    <property type="project" value="InterPro"/>
</dbReference>
<dbReference type="GO" id="GO:0007004">
    <property type="term" value="P:telomere maintenance via telomerase"/>
    <property type="evidence" value="ECO:0007669"/>
    <property type="project" value="InterPro"/>
</dbReference>
<feature type="region of interest" description="Disordered" evidence="6">
    <location>
        <begin position="224"/>
        <end position="391"/>
    </location>
</feature>
<dbReference type="InterPro" id="IPR028631">
    <property type="entry name" value="ACD"/>
</dbReference>
<dbReference type="Gene3D" id="2.40.50.960">
    <property type="match status" value="1"/>
</dbReference>
<evidence type="ECO:0000313" key="8">
    <source>
        <dbReference type="Ensembl" id="ENSKMAP00000013709.1"/>
    </source>
</evidence>
<feature type="compositionally biased region" description="Polar residues" evidence="6">
    <location>
        <begin position="356"/>
        <end position="379"/>
    </location>
</feature>
<evidence type="ECO:0000256" key="3">
    <source>
        <dbReference type="ARBA" id="ARBA00022454"/>
    </source>
</evidence>
<feature type="compositionally biased region" description="Basic and acidic residues" evidence="6">
    <location>
        <begin position="258"/>
        <end position="273"/>
    </location>
</feature>
<dbReference type="AlphaFoldDB" id="A0A3Q3AQF4"/>
<sequence>MTELAPWIERLVLSYSGPGEEEPCRGGGSGSGCLKAHVVGLSQMSQSQVLGRGPDGPIGLIFLSDGVLQIPAVLTAAAWEHVQEQEEREDFSSFLHTTVFVRDYRLRFYMNPELTKCRFLLSVGQLATFAVGSVKDSPPCCTSLASVQAKICRTWMSLQAQEDSRTDLCELSEMLDEWQDDSLQLVLKDVQNQLRNSSLTQSTTSWDVDRIRYRGQAPFVVPGKLLQIPEGSGTRTQRRAESVEDVDWQVPDPAGAESVRDPGESSPVPHEDDVPQEDMTDSTLPPYQDPQTRLPVSSSLSSDQSPAEPPSSDGTRTPAVLQTCHALDRDQTVHYRKPKRKRCDVTPEQVEKRAGLSQSPPSWLFETQTSRTKQGSSPKQAVPRRTPSVHRDGTAFSYTYTVTGQNLLDCSRFRVEESVLRWALRTLLTPEPCPDIS</sequence>
<dbReference type="GO" id="GO:0005697">
    <property type="term" value="C:telomerase holoenzyme complex"/>
    <property type="evidence" value="ECO:0007669"/>
    <property type="project" value="InterPro"/>
</dbReference>
<dbReference type="PANTHER" id="PTHR14487:SF3">
    <property type="entry name" value="ADRENOCORTICAL DYSPLASIA PROTEIN HOMOLOG"/>
    <property type="match status" value="1"/>
</dbReference>
<organism evidence="8 9">
    <name type="scientific">Kryptolebias marmoratus</name>
    <name type="common">Mangrove killifish</name>
    <name type="synonym">Rivulus marmoratus</name>
    <dbReference type="NCBI Taxonomy" id="37003"/>
    <lineage>
        <taxon>Eukaryota</taxon>
        <taxon>Metazoa</taxon>
        <taxon>Chordata</taxon>
        <taxon>Craniata</taxon>
        <taxon>Vertebrata</taxon>
        <taxon>Euteleostomi</taxon>
        <taxon>Actinopterygii</taxon>
        <taxon>Neopterygii</taxon>
        <taxon>Teleostei</taxon>
        <taxon>Neoteleostei</taxon>
        <taxon>Acanthomorphata</taxon>
        <taxon>Ovalentaria</taxon>
        <taxon>Atherinomorphae</taxon>
        <taxon>Cyprinodontiformes</taxon>
        <taxon>Rivulidae</taxon>
        <taxon>Kryptolebias</taxon>
    </lineage>
</organism>
<feature type="compositionally biased region" description="Polar residues" evidence="6">
    <location>
        <begin position="281"/>
        <end position="296"/>
    </location>
</feature>
<feature type="domain" description="Shelterin complex subunit TPP1/Est3" evidence="7">
    <location>
        <begin position="5"/>
        <end position="157"/>
    </location>
</feature>
<evidence type="ECO:0000313" key="9">
    <source>
        <dbReference type="Proteomes" id="UP000264800"/>
    </source>
</evidence>
<dbReference type="Pfam" id="PF10341">
    <property type="entry name" value="TPP1"/>
    <property type="match status" value="1"/>
</dbReference>
<dbReference type="InterPro" id="IPR019437">
    <property type="entry name" value="TPP1/Est3"/>
</dbReference>
<dbReference type="GO" id="GO:0016233">
    <property type="term" value="P:telomere capping"/>
    <property type="evidence" value="ECO:0007669"/>
    <property type="project" value="InterPro"/>
</dbReference>
<comment type="subcellular location">
    <subcellularLocation>
        <location evidence="2">Chromosome</location>
        <location evidence="2">Telomere</location>
    </subcellularLocation>
    <subcellularLocation>
        <location evidence="1">Nucleus</location>
    </subcellularLocation>
</comment>
<feature type="compositionally biased region" description="Basic and acidic residues" evidence="6">
    <location>
        <begin position="343"/>
        <end position="354"/>
    </location>
</feature>
<dbReference type="GeneTree" id="ENSGT00940000175365"/>
<accession>A0A3Q3AQF4</accession>
<keyword evidence="5" id="KW-0539">Nucleus</keyword>
<reference evidence="8" key="1">
    <citation type="submission" date="2025-08" db="UniProtKB">
        <authorList>
            <consortium name="Ensembl"/>
        </authorList>
    </citation>
    <scope>IDENTIFICATION</scope>
</reference>
<evidence type="ECO:0000256" key="6">
    <source>
        <dbReference type="SAM" id="MobiDB-lite"/>
    </source>
</evidence>
<evidence type="ECO:0000256" key="4">
    <source>
        <dbReference type="ARBA" id="ARBA00022895"/>
    </source>
</evidence>
<evidence type="ECO:0000256" key="5">
    <source>
        <dbReference type="ARBA" id="ARBA00023242"/>
    </source>
</evidence>